<evidence type="ECO:0000313" key="2">
    <source>
        <dbReference type="Proteomes" id="UP001159363"/>
    </source>
</evidence>
<dbReference type="EMBL" id="JARBHB010000002">
    <property type="protein sequence ID" value="KAJ8894514.1"/>
    <property type="molecule type" value="Genomic_DNA"/>
</dbReference>
<accession>A0ABQ9ICW3</accession>
<comment type="caution">
    <text evidence="1">The sequence shown here is derived from an EMBL/GenBank/DDBJ whole genome shotgun (WGS) entry which is preliminary data.</text>
</comment>
<organism evidence="1 2">
    <name type="scientific">Dryococelus australis</name>
    <dbReference type="NCBI Taxonomy" id="614101"/>
    <lineage>
        <taxon>Eukaryota</taxon>
        <taxon>Metazoa</taxon>
        <taxon>Ecdysozoa</taxon>
        <taxon>Arthropoda</taxon>
        <taxon>Hexapoda</taxon>
        <taxon>Insecta</taxon>
        <taxon>Pterygota</taxon>
        <taxon>Neoptera</taxon>
        <taxon>Polyneoptera</taxon>
        <taxon>Phasmatodea</taxon>
        <taxon>Verophasmatodea</taxon>
        <taxon>Anareolatae</taxon>
        <taxon>Phasmatidae</taxon>
        <taxon>Eurycanthinae</taxon>
        <taxon>Dryococelus</taxon>
    </lineage>
</organism>
<keyword evidence="2" id="KW-1185">Reference proteome</keyword>
<proteinExistence type="predicted"/>
<protein>
    <submittedName>
        <fullName evidence="1">Uncharacterized protein</fullName>
    </submittedName>
</protein>
<name>A0ABQ9ICW3_9NEOP</name>
<sequence>MKNREDPSKAVAILTIEPGLVQTLEAVVVLHIRSCSRSNEHFWKPCLWSNFQKHAVSLTRRHITASRKAKGIIARHIGLGWDKRVFLNSPFHTTSANLLDFAYGEHVVGLTVVDVTLRTRRQRTGVIGYRCQLVAGALLIDWPQAKKFYVWYSHLYTTDLHYLMGRYTTGYVRGTWLHTTRGKGKGKQDANPTCGGHVAHLGCNLMEEVGRSGCKAVSTFGGSLWTCEDVGISCGTVAVRGEGEGPGELGAANDLPCNLLPLVYATKLFPVHAQELSVVDLNRRPAPTSLYHGTHLCHVYSDKLLISIPKLPSSTGSLRFTRVGNETRRALPLADGFSRGTPVAPTLVFLRCSISFQPRRRRQRPRNSTDVTGYSDLERIALLQQCCRHTTGVTGGAVVGWKAIALDSTRSVSAIDVVYDSMCRSDRGESIKQRTEESRKRPSVSAVSQGTTFVLSNRRIATAYRKYRKHLFEFPLSVALMLVCIFCLRFQFDCCPTLIRAPKNPPTNVIVRHDSHMRNSGGDPVGNGTRSAVVRGGSWTPSLHEREDGIEFRCVLQDMISLLAAHQGEPNSIPGWVTREFSHVGIMPDDGAGQRDFSGFSRFPRPFFPALLRTRLNHAHRLSRPR</sequence>
<dbReference type="Proteomes" id="UP001159363">
    <property type="component" value="Chromosome 2"/>
</dbReference>
<reference evidence="1 2" key="1">
    <citation type="submission" date="2023-02" db="EMBL/GenBank/DDBJ databases">
        <title>LHISI_Scaffold_Assembly.</title>
        <authorList>
            <person name="Stuart O.P."/>
            <person name="Cleave R."/>
            <person name="Magrath M.J.L."/>
            <person name="Mikheyev A.S."/>
        </authorList>
    </citation>
    <scope>NUCLEOTIDE SEQUENCE [LARGE SCALE GENOMIC DNA]</scope>
    <source>
        <strain evidence="1">Daus_M_001</strain>
        <tissue evidence="1">Leg muscle</tissue>
    </source>
</reference>
<evidence type="ECO:0000313" key="1">
    <source>
        <dbReference type="EMBL" id="KAJ8894514.1"/>
    </source>
</evidence>
<gene>
    <name evidence="1" type="ORF">PR048_007168</name>
</gene>